<dbReference type="AlphaFoldDB" id="A0A6B1FTR5"/>
<dbReference type="PANTHER" id="PTHR11803">
    <property type="entry name" value="2-IMINOBUTANOATE/2-IMINOPROPANOATE DEAMINASE RIDA"/>
    <property type="match status" value="1"/>
</dbReference>
<protein>
    <submittedName>
        <fullName evidence="2">RidA family protein</fullName>
    </submittedName>
</protein>
<comment type="similarity">
    <text evidence="1">Belongs to the RutC family.</text>
</comment>
<organism evidence="2">
    <name type="scientific">Caldilineaceae bacterium SB0675_bin_29</name>
    <dbReference type="NCBI Taxonomy" id="2605266"/>
    <lineage>
        <taxon>Bacteria</taxon>
        <taxon>Bacillati</taxon>
        <taxon>Chloroflexota</taxon>
        <taxon>Caldilineae</taxon>
        <taxon>Caldilineales</taxon>
        <taxon>Caldilineaceae</taxon>
    </lineage>
</organism>
<accession>A0A6B1FTR5</accession>
<dbReference type="PROSITE" id="PS01094">
    <property type="entry name" value="UPF0076"/>
    <property type="match status" value="1"/>
</dbReference>
<evidence type="ECO:0000313" key="2">
    <source>
        <dbReference type="EMBL" id="MYH61012.1"/>
    </source>
</evidence>
<dbReference type="EMBL" id="VYDA01000166">
    <property type="protein sequence ID" value="MYH61012.1"/>
    <property type="molecule type" value="Genomic_DNA"/>
</dbReference>
<evidence type="ECO:0000256" key="1">
    <source>
        <dbReference type="ARBA" id="ARBA00010552"/>
    </source>
</evidence>
<dbReference type="CDD" id="cd00448">
    <property type="entry name" value="YjgF_YER057c_UK114_family"/>
    <property type="match status" value="1"/>
</dbReference>
<dbReference type="InterPro" id="IPR006056">
    <property type="entry name" value="RidA"/>
</dbReference>
<sequence>MTQQTIRTEKAPAAIGPYSQAIATEHLIFTSGQIGIHPLTGQLRPGIVEQTHQVLENLAAVLDAAGSGMGHIVKTTIFLTDIAEFSTVNELYAQAFQEDPPARSTVQVAALPLGALIEIEAIALRASGNSAGVK</sequence>
<dbReference type="FunFam" id="3.30.1330.40:FF:000001">
    <property type="entry name" value="L-PSP family endoribonuclease"/>
    <property type="match status" value="1"/>
</dbReference>
<dbReference type="SUPFAM" id="SSF55298">
    <property type="entry name" value="YjgF-like"/>
    <property type="match status" value="1"/>
</dbReference>
<name>A0A6B1FTR5_9CHLR</name>
<dbReference type="InterPro" id="IPR019897">
    <property type="entry name" value="RidA_CS"/>
</dbReference>
<reference evidence="2" key="1">
    <citation type="submission" date="2019-09" db="EMBL/GenBank/DDBJ databases">
        <title>Characterisation of the sponge microbiome using genome-centric metagenomics.</title>
        <authorList>
            <person name="Engelberts J.P."/>
            <person name="Robbins S.J."/>
            <person name="De Goeij J.M."/>
            <person name="Aranda M."/>
            <person name="Bell S.C."/>
            <person name="Webster N.S."/>
        </authorList>
    </citation>
    <scope>NUCLEOTIDE SEQUENCE</scope>
    <source>
        <strain evidence="2">SB0675_bin_29</strain>
    </source>
</reference>
<dbReference type="Pfam" id="PF01042">
    <property type="entry name" value="Ribonuc_L-PSP"/>
    <property type="match status" value="1"/>
</dbReference>
<dbReference type="NCBIfam" id="TIGR00004">
    <property type="entry name" value="Rid family detoxifying hydrolase"/>
    <property type="match status" value="1"/>
</dbReference>
<dbReference type="GO" id="GO:0019239">
    <property type="term" value="F:deaminase activity"/>
    <property type="evidence" value="ECO:0007669"/>
    <property type="project" value="TreeGrafter"/>
</dbReference>
<dbReference type="InterPro" id="IPR035959">
    <property type="entry name" value="RutC-like_sf"/>
</dbReference>
<dbReference type="GO" id="GO:0005829">
    <property type="term" value="C:cytosol"/>
    <property type="evidence" value="ECO:0007669"/>
    <property type="project" value="TreeGrafter"/>
</dbReference>
<dbReference type="Gene3D" id="3.30.1330.40">
    <property type="entry name" value="RutC-like"/>
    <property type="match status" value="1"/>
</dbReference>
<gene>
    <name evidence="2" type="ORF">F4148_04390</name>
</gene>
<dbReference type="PANTHER" id="PTHR11803:SF39">
    <property type="entry name" value="2-IMINOBUTANOATE_2-IMINOPROPANOATE DEAMINASE"/>
    <property type="match status" value="1"/>
</dbReference>
<proteinExistence type="inferred from homology"/>
<dbReference type="InterPro" id="IPR006175">
    <property type="entry name" value="YjgF/YER057c/UK114"/>
</dbReference>
<comment type="caution">
    <text evidence="2">The sequence shown here is derived from an EMBL/GenBank/DDBJ whole genome shotgun (WGS) entry which is preliminary data.</text>
</comment>